<dbReference type="InterPro" id="IPR038765">
    <property type="entry name" value="Papain-like_cys_pep_sf"/>
</dbReference>
<dbReference type="SUPFAM" id="SSF54001">
    <property type="entry name" value="Cysteine proteinases"/>
    <property type="match status" value="1"/>
</dbReference>
<accession>A0AAD5SIK2</accession>
<protein>
    <recommendedName>
        <fullName evidence="3">Ubiquitin-like protease family profile domain-containing protein</fullName>
    </recommendedName>
</protein>
<dbReference type="Proteomes" id="UP001212841">
    <property type="component" value="Unassembled WGS sequence"/>
</dbReference>
<evidence type="ECO:0000313" key="2">
    <source>
        <dbReference type="Proteomes" id="UP001212841"/>
    </source>
</evidence>
<evidence type="ECO:0000313" key="1">
    <source>
        <dbReference type="EMBL" id="KAJ3050941.1"/>
    </source>
</evidence>
<dbReference type="AlphaFoldDB" id="A0AAD5SIK2"/>
<organism evidence="1 2">
    <name type="scientific">Rhizophlyctis rosea</name>
    <dbReference type="NCBI Taxonomy" id="64517"/>
    <lineage>
        <taxon>Eukaryota</taxon>
        <taxon>Fungi</taxon>
        <taxon>Fungi incertae sedis</taxon>
        <taxon>Chytridiomycota</taxon>
        <taxon>Chytridiomycota incertae sedis</taxon>
        <taxon>Chytridiomycetes</taxon>
        <taxon>Rhizophlyctidales</taxon>
        <taxon>Rhizophlyctidaceae</taxon>
        <taxon>Rhizophlyctis</taxon>
    </lineage>
</organism>
<comment type="caution">
    <text evidence="1">The sequence shown here is derived from an EMBL/GenBank/DDBJ whole genome shotgun (WGS) entry which is preliminary data.</text>
</comment>
<proteinExistence type="predicted"/>
<dbReference type="Gene3D" id="3.40.395.10">
    <property type="entry name" value="Adenoviral Proteinase, Chain A"/>
    <property type="match status" value="1"/>
</dbReference>
<name>A0AAD5SIK2_9FUNG</name>
<dbReference type="EMBL" id="JADGJD010000454">
    <property type="protein sequence ID" value="KAJ3050941.1"/>
    <property type="molecule type" value="Genomic_DNA"/>
</dbReference>
<keyword evidence="2" id="KW-1185">Reference proteome</keyword>
<sequence length="81" mass="9198">MGDELPQQKDKFDCGVFVALHMEQLARGLRIAELKEKEGDYNLNGGQGKMGILRRTLKHMLILDGFPNEWNGASSFEDPKY</sequence>
<gene>
    <name evidence="1" type="ORF">HK097_008080</name>
</gene>
<reference evidence="1" key="1">
    <citation type="submission" date="2020-05" db="EMBL/GenBank/DDBJ databases">
        <title>Phylogenomic resolution of chytrid fungi.</title>
        <authorList>
            <person name="Stajich J.E."/>
            <person name="Amses K."/>
            <person name="Simmons R."/>
            <person name="Seto K."/>
            <person name="Myers J."/>
            <person name="Bonds A."/>
            <person name="Quandt C.A."/>
            <person name="Barry K."/>
            <person name="Liu P."/>
            <person name="Grigoriev I."/>
            <person name="Longcore J.E."/>
            <person name="James T.Y."/>
        </authorList>
    </citation>
    <scope>NUCLEOTIDE SEQUENCE</scope>
    <source>
        <strain evidence="1">JEL0318</strain>
    </source>
</reference>
<evidence type="ECO:0008006" key="3">
    <source>
        <dbReference type="Google" id="ProtNLM"/>
    </source>
</evidence>